<name>A0AAD1UKS4_EUPCR</name>
<dbReference type="PROSITE" id="PS51257">
    <property type="entry name" value="PROKAR_LIPOPROTEIN"/>
    <property type="match status" value="1"/>
</dbReference>
<protein>
    <submittedName>
        <fullName evidence="1">Uncharacterized protein</fullName>
    </submittedName>
</protein>
<reference evidence="1" key="1">
    <citation type="submission" date="2023-07" db="EMBL/GenBank/DDBJ databases">
        <authorList>
            <consortium name="AG Swart"/>
            <person name="Singh M."/>
            <person name="Singh A."/>
            <person name="Seah K."/>
            <person name="Emmerich C."/>
        </authorList>
    </citation>
    <scope>NUCLEOTIDE SEQUENCE</scope>
    <source>
        <strain evidence="1">DP1</strain>
    </source>
</reference>
<accession>A0AAD1UKS4</accession>
<proteinExistence type="predicted"/>
<evidence type="ECO:0000313" key="2">
    <source>
        <dbReference type="Proteomes" id="UP001295684"/>
    </source>
</evidence>
<dbReference type="Proteomes" id="UP001295684">
    <property type="component" value="Unassembled WGS sequence"/>
</dbReference>
<organism evidence="1 2">
    <name type="scientific">Euplotes crassus</name>
    <dbReference type="NCBI Taxonomy" id="5936"/>
    <lineage>
        <taxon>Eukaryota</taxon>
        <taxon>Sar</taxon>
        <taxon>Alveolata</taxon>
        <taxon>Ciliophora</taxon>
        <taxon>Intramacronucleata</taxon>
        <taxon>Spirotrichea</taxon>
        <taxon>Hypotrichia</taxon>
        <taxon>Euplotida</taxon>
        <taxon>Euplotidae</taxon>
        <taxon>Moneuplotes</taxon>
    </lineage>
</organism>
<evidence type="ECO:0000313" key="1">
    <source>
        <dbReference type="EMBL" id="CAI2371198.1"/>
    </source>
</evidence>
<sequence>MCFKEHCKIYRALGSVSLSCSCLENCRRESFKAYLEKFKNFPDIMESVDPLAWKKEFVRKKIMTNQNMPKVYTNKSVRVMALPHKERNKSCSVVPRFPRSNYSQSKYLTNSSLRSIRNISPKFKRRIPAITKKYEKNLACKNSDKPKIVGQISRKPHVCSAHNCFNLCKLDGIKLMSKNTATPKMNMNLLPRSTKTNSQDHIVDFRSINNFQSYANLYNAGRRGREVLAGIYDEQLSRIDKEKSLDLISIKGKKAPCKIKKIKRVKGRILQKVRKE</sequence>
<comment type="caution">
    <text evidence="1">The sequence shown here is derived from an EMBL/GenBank/DDBJ whole genome shotgun (WGS) entry which is preliminary data.</text>
</comment>
<dbReference type="EMBL" id="CAMPGE010012430">
    <property type="protein sequence ID" value="CAI2371198.1"/>
    <property type="molecule type" value="Genomic_DNA"/>
</dbReference>
<keyword evidence="2" id="KW-1185">Reference proteome</keyword>
<gene>
    <name evidence="1" type="ORF">ECRASSUSDP1_LOCUS12518</name>
</gene>
<dbReference type="AlphaFoldDB" id="A0AAD1UKS4"/>